<proteinExistence type="predicted"/>
<dbReference type="RefSeq" id="WP_012063981.1">
    <property type="nucleotide sequence ID" value="NC_009633.1"/>
</dbReference>
<name>A6TS45_ALKMQ</name>
<dbReference type="EMBL" id="CP000724">
    <property type="protein sequence ID" value="ABR49013.1"/>
    <property type="molecule type" value="Genomic_DNA"/>
</dbReference>
<dbReference type="InterPro" id="IPR010897">
    <property type="entry name" value="Spore_II_P"/>
</dbReference>
<dbReference type="Proteomes" id="UP000001572">
    <property type="component" value="Chromosome"/>
</dbReference>
<protein>
    <submittedName>
        <fullName evidence="3">Stage II sporulation P family protein</fullName>
    </submittedName>
</protein>
<feature type="region of interest" description="Disordered" evidence="1">
    <location>
        <begin position="117"/>
        <end position="136"/>
    </location>
</feature>
<gene>
    <name evidence="3" type="ordered locus">Amet_2863</name>
</gene>
<feature type="compositionally biased region" description="Acidic residues" evidence="1">
    <location>
        <begin position="117"/>
        <end position="126"/>
    </location>
</feature>
<evidence type="ECO:0000256" key="2">
    <source>
        <dbReference type="SAM" id="Phobius"/>
    </source>
</evidence>
<organism evidence="3 4">
    <name type="scientific">Alkaliphilus metalliredigens (strain QYMF)</name>
    <dbReference type="NCBI Taxonomy" id="293826"/>
    <lineage>
        <taxon>Bacteria</taxon>
        <taxon>Bacillati</taxon>
        <taxon>Bacillota</taxon>
        <taxon>Clostridia</taxon>
        <taxon>Peptostreptococcales</taxon>
        <taxon>Natronincolaceae</taxon>
        <taxon>Alkaliphilus</taxon>
    </lineage>
</organism>
<dbReference type="STRING" id="293826.Amet_2863"/>
<evidence type="ECO:0000313" key="3">
    <source>
        <dbReference type="EMBL" id="ABR49013.1"/>
    </source>
</evidence>
<keyword evidence="2" id="KW-0472">Membrane</keyword>
<keyword evidence="4" id="KW-1185">Reference proteome</keyword>
<dbReference type="OrthoDB" id="1633470at2"/>
<accession>A6TS45</accession>
<sequence length="400" mass="43938">MRNKGRILLCFILIGVLVSANFSFVDAYRKPGEYFTVYNSNSDKVLFMTGIEVTRGDQYLSGDNKMYEVTRVNTSSRIAYADFINDVQLPKINLEALERVKLALDGPEGLAALFLAQEEEGEEGEGEGERPGGWENLERRVGIYTTHSAESYVPTDGEESIEEGGGIIQVASKLSEGFQNQGVEATHDETNHVPHDAGAYKRSRRTAMELMTEQGVASLIDVHRDAVPVEQYNTEINGKPASKVRMVIGRRNQNFKANEELAMHVKAVADEMHPGLIKDIFYAKGDYNQDLTPRAMLLEMGTFEQERQRPETSAGYFAEAVTTAMFGGVVEDEDGDTEDVAPEAESDGGSGAGIMGLIAVVGGGGLAFLFLSSGGKEWKSKLGNFKDEFRNFLGRSKNKK</sequence>
<evidence type="ECO:0000256" key="1">
    <source>
        <dbReference type="SAM" id="MobiDB-lite"/>
    </source>
</evidence>
<keyword evidence="2" id="KW-1133">Transmembrane helix</keyword>
<reference evidence="4" key="1">
    <citation type="journal article" date="2016" name="Genome Announc.">
        <title>Complete genome sequence of Alkaliphilus metalliredigens strain QYMF, an alkaliphilic and metal-reducing bacterium isolated from borax-contaminated leachate ponds.</title>
        <authorList>
            <person name="Hwang C."/>
            <person name="Copeland A."/>
            <person name="Lucas S."/>
            <person name="Lapidus A."/>
            <person name="Barry K."/>
            <person name="Detter J.C."/>
            <person name="Glavina Del Rio T."/>
            <person name="Hammon N."/>
            <person name="Israni S."/>
            <person name="Dalin E."/>
            <person name="Tice H."/>
            <person name="Pitluck S."/>
            <person name="Chertkov O."/>
            <person name="Brettin T."/>
            <person name="Bruce D."/>
            <person name="Han C."/>
            <person name="Schmutz J."/>
            <person name="Larimer F."/>
            <person name="Land M.L."/>
            <person name="Hauser L."/>
            <person name="Kyrpides N."/>
            <person name="Mikhailova N."/>
            <person name="Ye Q."/>
            <person name="Zhou J."/>
            <person name="Richardson P."/>
            <person name="Fields M.W."/>
        </authorList>
    </citation>
    <scope>NUCLEOTIDE SEQUENCE [LARGE SCALE GENOMIC DNA]</scope>
    <source>
        <strain evidence="4">QYMF</strain>
    </source>
</reference>
<dbReference type="KEGG" id="amt:Amet_2863"/>
<dbReference type="eggNOG" id="COG1249">
    <property type="taxonomic scope" value="Bacteria"/>
</dbReference>
<dbReference type="HOGENOM" id="CLU_040895_0_0_9"/>
<feature type="transmembrane region" description="Helical" evidence="2">
    <location>
        <begin position="352"/>
        <end position="371"/>
    </location>
</feature>
<dbReference type="NCBIfam" id="TIGR02867">
    <property type="entry name" value="spore_II_P"/>
    <property type="match status" value="1"/>
</dbReference>
<evidence type="ECO:0000313" key="4">
    <source>
        <dbReference type="Proteomes" id="UP000001572"/>
    </source>
</evidence>
<dbReference type="AlphaFoldDB" id="A6TS45"/>
<feature type="compositionally biased region" description="Basic and acidic residues" evidence="1">
    <location>
        <begin position="127"/>
        <end position="136"/>
    </location>
</feature>
<keyword evidence="2" id="KW-0812">Transmembrane</keyword>
<dbReference type="Pfam" id="PF07454">
    <property type="entry name" value="SpoIIP"/>
    <property type="match status" value="1"/>
</dbReference>